<feature type="non-terminal residue" evidence="1">
    <location>
        <position position="108"/>
    </location>
</feature>
<name>E9ITT3_SOLIN</name>
<proteinExistence type="predicted"/>
<dbReference type="HOGENOM" id="CLU_2200209_0_0_1"/>
<dbReference type="InterPro" id="IPR036691">
    <property type="entry name" value="Endo/exonu/phosph_ase_sf"/>
</dbReference>
<accession>E9ITT3</accession>
<evidence type="ECO:0008006" key="2">
    <source>
        <dbReference type="Google" id="ProtNLM"/>
    </source>
</evidence>
<dbReference type="EMBL" id="GL765686">
    <property type="protein sequence ID" value="EFZ16020.1"/>
    <property type="molecule type" value="Genomic_DNA"/>
</dbReference>
<organism>
    <name type="scientific">Solenopsis invicta</name>
    <name type="common">Red imported fire ant</name>
    <name type="synonym">Solenopsis wagneri</name>
    <dbReference type="NCBI Taxonomy" id="13686"/>
    <lineage>
        <taxon>Eukaryota</taxon>
        <taxon>Metazoa</taxon>
        <taxon>Ecdysozoa</taxon>
        <taxon>Arthropoda</taxon>
        <taxon>Hexapoda</taxon>
        <taxon>Insecta</taxon>
        <taxon>Pterygota</taxon>
        <taxon>Neoptera</taxon>
        <taxon>Endopterygota</taxon>
        <taxon>Hymenoptera</taxon>
        <taxon>Apocrita</taxon>
        <taxon>Aculeata</taxon>
        <taxon>Formicoidea</taxon>
        <taxon>Formicidae</taxon>
        <taxon>Myrmicinae</taxon>
        <taxon>Solenopsis</taxon>
    </lineage>
</organism>
<evidence type="ECO:0000313" key="1">
    <source>
        <dbReference type="EMBL" id="EFZ16020.1"/>
    </source>
</evidence>
<reference evidence="1" key="1">
    <citation type="journal article" date="2011" name="Proc. Natl. Acad. Sci. U.S.A.">
        <title>The genome of the fire ant Solenopsis invicta.</title>
        <authorList>
            <person name="Wurm Y."/>
            <person name="Wang J."/>
            <person name="Riba-Grognuz O."/>
            <person name="Corona M."/>
            <person name="Nygaard S."/>
            <person name="Hunt B.G."/>
            <person name="Ingram K.K."/>
            <person name="Falquet L."/>
            <person name="Nipitwattanaphon M."/>
            <person name="Gotzek D."/>
            <person name="Dijkstra M.B."/>
            <person name="Oettler J."/>
            <person name="Comtesse F."/>
            <person name="Shih C.J."/>
            <person name="Wu W.J."/>
            <person name="Yang C.C."/>
            <person name="Thomas J."/>
            <person name="Beaudoing E."/>
            <person name="Pradervand S."/>
            <person name="Flegel V."/>
            <person name="Cook E.D."/>
            <person name="Fabbretti R."/>
            <person name="Stockinger H."/>
            <person name="Long L."/>
            <person name="Farmerie W.G."/>
            <person name="Oakey J."/>
            <person name="Boomsma J.J."/>
            <person name="Pamilo P."/>
            <person name="Yi S.V."/>
            <person name="Heinze J."/>
            <person name="Goodisman M.A."/>
            <person name="Farinelli L."/>
            <person name="Harshman K."/>
            <person name="Hulo N."/>
            <person name="Cerutti L."/>
            <person name="Xenarios I."/>
            <person name="Shoemaker D."/>
            <person name="Keller L."/>
        </authorList>
    </citation>
    <scope>NUCLEOTIDE SEQUENCE [LARGE SCALE GENOMIC DNA]</scope>
</reference>
<dbReference type="Gene3D" id="3.60.10.10">
    <property type="entry name" value="Endonuclease/exonuclease/phosphatase"/>
    <property type="match status" value="1"/>
</dbReference>
<gene>
    <name evidence="1" type="ORF">SINV_81038</name>
</gene>
<sequence length="108" mass="12722">MTGRKREGESKIVSVYGVQTRKSLREKLEKLIGEKEEENLIIRDFNIKIGELKNKRIDGRDIEDIEEKEITSYSNDKMIGNGERNLVGWIMEKKWYILNGTMEKDWEG</sequence>
<dbReference type="AlphaFoldDB" id="E9ITT3"/>
<protein>
    <recommendedName>
        <fullName evidence="2">Endonuclease/exonuclease/phosphatase domain-containing protein</fullName>
    </recommendedName>
</protein>